<name>A0ABY9IWS9_9ACTN</name>
<evidence type="ECO:0000313" key="3">
    <source>
        <dbReference type="EMBL" id="WLQ59199.1"/>
    </source>
</evidence>
<dbReference type="Proteomes" id="UP001235744">
    <property type="component" value="Chromosome"/>
</dbReference>
<evidence type="ECO:0000313" key="4">
    <source>
        <dbReference type="Proteomes" id="UP001235744"/>
    </source>
</evidence>
<gene>
    <name evidence="3" type="ORF">P8A19_28900</name>
</gene>
<dbReference type="RefSeq" id="WP_306069972.1">
    <property type="nucleotide sequence ID" value="NZ_CP120988.1"/>
</dbReference>
<organism evidence="3 4">
    <name type="scientific">Streptomyces poriferorum</name>
    <dbReference type="NCBI Taxonomy" id="2798799"/>
    <lineage>
        <taxon>Bacteria</taxon>
        <taxon>Bacillati</taxon>
        <taxon>Actinomycetota</taxon>
        <taxon>Actinomycetes</taxon>
        <taxon>Kitasatosporales</taxon>
        <taxon>Streptomycetaceae</taxon>
        <taxon>Streptomyces</taxon>
    </lineage>
</organism>
<dbReference type="EMBL" id="CP120988">
    <property type="protein sequence ID" value="WLQ59199.1"/>
    <property type="molecule type" value="Genomic_DNA"/>
</dbReference>
<feature type="compositionally biased region" description="Basic and acidic residues" evidence="1">
    <location>
        <begin position="239"/>
        <end position="253"/>
    </location>
</feature>
<feature type="domain" description="DUF4097" evidence="2">
    <location>
        <begin position="161"/>
        <end position="257"/>
    </location>
</feature>
<dbReference type="Pfam" id="PF13349">
    <property type="entry name" value="DUF4097"/>
    <property type="match status" value="1"/>
</dbReference>
<sequence>MTIRTRTRTRARTNALVASGGAVLLVGLLSGCGSTDVEDAPAEHKSFAYGGKALTIDAENSTVEVVPADVEQIEVTRKVDGWVVFGSGPDPVWKLEGDTLTLRVGCDALISDCGAHHQVKVPRGLALTVDADNGKVTASGFGTPLKLFSDNGGVVVRDVTGPLELKSDNGSVRGERLSGPSVVARSDNGSVELDFSRVPDLVDTVSDNGSITIDLPAGKNRYAVSASADNGDVSVAVPRSDDSPHAVKAHSDNGEVTVRTAN</sequence>
<feature type="region of interest" description="Disordered" evidence="1">
    <location>
        <begin position="239"/>
        <end position="262"/>
    </location>
</feature>
<keyword evidence="4" id="KW-1185">Reference proteome</keyword>
<reference evidence="3 4" key="1">
    <citation type="submission" date="2023-03" db="EMBL/GenBank/DDBJ databases">
        <title>Isolation and description of six Streptomyces strains from soil environments, able to metabolize different microbial glucans.</title>
        <authorList>
            <person name="Widen T."/>
            <person name="Larsbrink J."/>
        </authorList>
    </citation>
    <scope>NUCLEOTIDE SEQUENCE [LARGE SCALE GENOMIC DNA]</scope>
    <source>
        <strain evidence="3 4">Alt2</strain>
    </source>
</reference>
<protein>
    <submittedName>
        <fullName evidence="3">DUF4097 family beta strand repeat-containing protein</fullName>
    </submittedName>
</protein>
<dbReference type="PROSITE" id="PS51257">
    <property type="entry name" value="PROKAR_LIPOPROTEIN"/>
    <property type="match status" value="1"/>
</dbReference>
<evidence type="ECO:0000256" key="1">
    <source>
        <dbReference type="SAM" id="MobiDB-lite"/>
    </source>
</evidence>
<evidence type="ECO:0000259" key="2">
    <source>
        <dbReference type="Pfam" id="PF13349"/>
    </source>
</evidence>
<accession>A0ABY9IWS9</accession>
<dbReference type="InterPro" id="IPR025164">
    <property type="entry name" value="Toastrack_DUF4097"/>
</dbReference>
<proteinExistence type="predicted"/>